<reference evidence="1 2" key="1">
    <citation type="submission" date="2019-07" db="EMBL/GenBank/DDBJ databases">
        <title>Whole genome shotgun sequence of Knoellia locipacati NBRC 109775.</title>
        <authorList>
            <person name="Hosoyama A."/>
            <person name="Uohara A."/>
            <person name="Ohji S."/>
            <person name="Ichikawa N."/>
        </authorList>
    </citation>
    <scope>NUCLEOTIDE SEQUENCE [LARGE SCALE GENOMIC DNA]</scope>
    <source>
        <strain evidence="1 2">NBRC 109775</strain>
    </source>
</reference>
<sequence>MGTAGRSTLLAAVVRAETAPTSVTDPQAWHSPQRPTHLTVVHPHSVHRYAGRAPFAAMAANLGDASDSALRRTVDVPAPAPVAP</sequence>
<evidence type="ECO:0000313" key="1">
    <source>
        <dbReference type="EMBL" id="GEQ13170.1"/>
    </source>
</evidence>
<dbReference type="EMBL" id="BKBA01000004">
    <property type="protein sequence ID" value="GEQ13170.1"/>
    <property type="molecule type" value="Genomic_DNA"/>
</dbReference>
<accession>A0A512SYX6</accession>
<evidence type="ECO:0000313" key="2">
    <source>
        <dbReference type="Proteomes" id="UP000321793"/>
    </source>
</evidence>
<keyword evidence="2" id="KW-1185">Reference proteome</keyword>
<proteinExistence type="predicted"/>
<name>A0A512SYX6_9MICO</name>
<gene>
    <name evidence="1" type="ORF">KLO01_12170</name>
</gene>
<organism evidence="1 2">
    <name type="scientific">Knoellia locipacati</name>
    <dbReference type="NCBI Taxonomy" id="882824"/>
    <lineage>
        <taxon>Bacteria</taxon>
        <taxon>Bacillati</taxon>
        <taxon>Actinomycetota</taxon>
        <taxon>Actinomycetes</taxon>
        <taxon>Micrococcales</taxon>
        <taxon>Intrasporangiaceae</taxon>
        <taxon>Knoellia</taxon>
    </lineage>
</organism>
<comment type="caution">
    <text evidence="1">The sequence shown here is derived from an EMBL/GenBank/DDBJ whole genome shotgun (WGS) entry which is preliminary data.</text>
</comment>
<dbReference type="AlphaFoldDB" id="A0A512SYX6"/>
<protein>
    <submittedName>
        <fullName evidence="1">Uncharacterized protein</fullName>
    </submittedName>
</protein>
<dbReference type="Proteomes" id="UP000321793">
    <property type="component" value="Unassembled WGS sequence"/>
</dbReference>